<dbReference type="PANTHER" id="PTHR43943:SF2">
    <property type="entry name" value="DEHYDROGENASE_REDUCTASE 4"/>
    <property type="match status" value="1"/>
</dbReference>
<keyword evidence="3" id="KW-1185">Reference proteome</keyword>
<dbReference type="InterPro" id="IPR036291">
    <property type="entry name" value="NAD(P)-bd_dom_sf"/>
</dbReference>
<reference evidence="2" key="2">
    <citation type="submission" date="2021-02" db="EMBL/GenBank/DDBJ databases">
        <title>Aspergillus puulaauensis MK2 genome sequence.</title>
        <authorList>
            <person name="Futagami T."/>
            <person name="Mori K."/>
            <person name="Kadooka C."/>
            <person name="Tanaka T."/>
        </authorList>
    </citation>
    <scope>NUCLEOTIDE SEQUENCE</scope>
    <source>
        <strain evidence="2">MK2</strain>
    </source>
</reference>
<dbReference type="AlphaFoldDB" id="A0A7R7XS75"/>
<dbReference type="SUPFAM" id="SSF51735">
    <property type="entry name" value="NAD(P)-binding Rossmann-fold domains"/>
    <property type="match status" value="1"/>
</dbReference>
<accession>A0A7R7XS75</accession>
<dbReference type="EMBL" id="AP024447">
    <property type="protein sequence ID" value="BCS26761.1"/>
    <property type="molecule type" value="Genomic_DNA"/>
</dbReference>
<name>A0A7R7XS75_9EURO</name>
<dbReference type="InterPro" id="IPR002347">
    <property type="entry name" value="SDR_fam"/>
</dbReference>
<dbReference type="Gene3D" id="3.40.50.720">
    <property type="entry name" value="NAD(P)-binding Rossmann-like Domain"/>
    <property type="match status" value="1"/>
</dbReference>
<dbReference type="KEGG" id="apuu:APUU_51472S"/>
<dbReference type="Proteomes" id="UP000654913">
    <property type="component" value="Chromosome 5"/>
</dbReference>
<dbReference type="PRINTS" id="PR00081">
    <property type="entry name" value="GDHRDH"/>
</dbReference>
<proteinExistence type="inferred from homology"/>
<evidence type="ECO:0000313" key="3">
    <source>
        <dbReference type="Proteomes" id="UP000654913"/>
    </source>
</evidence>
<gene>
    <name evidence="2" type="ORF">APUU_51472S</name>
</gene>
<protein>
    <submittedName>
        <fullName evidence="2">Uncharacterized protein</fullName>
    </submittedName>
</protein>
<evidence type="ECO:0000256" key="1">
    <source>
        <dbReference type="ARBA" id="ARBA00006484"/>
    </source>
</evidence>
<dbReference type="GeneID" id="64976766"/>
<dbReference type="Pfam" id="PF13561">
    <property type="entry name" value="adh_short_C2"/>
    <property type="match status" value="1"/>
</dbReference>
<dbReference type="PRINTS" id="PR00080">
    <property type="entry name" value="SDRFAMILY"/>
</dbReference>
<dbReference type="CDD" id="cd05233">
    <property type="entry name" value="SDR_c"/>
    <property type="match status" value="1"/>
</dbReference>
<sequence>MSRRLQNRICIITGTGSSMGRAAALKFAQEGAIIVGCDVNATRASETDAAVKAMGGTMTSLAPCDLTMPEGCGRLVNFTMERHGRIDVLCNNASMAYLGLRGGVVDERCNNNYSQEFNLIHLMTRVAWPQLTRVGGAVVNIGSIDGFVSPLPQGKTKADVLDLNRELAMKGREARIRVNYISPGKIQMYETAPVLQDPFRGDSMAKVMLGRYGRPEEVVSVACFLASSEASYITAADIKVDGGMTAW</sequence>
<reference evidence="2" key="1">
    <citation type="submission" date="2021-01" db="EMBL/GenBank/DDBJ databases">
        <authorList>
            <consortium name="Aspergillus puulaauensis MK2 genome sequencing consortium"/>
            <person name="Kazuki M."/>
            <person name="Futagami T."/>
        </authorList>
    </citation>
    <scope>NUCLEOTIDE SEQUENCE</scope>
    <source>
        <strain evidence="2">MK2</strain>
    </source>
</reference>
<dbReference type="PANTHER" id="PTHR43943">
    <property type="entry name" value="DEHYDROGENASE/REDUCTASE (SDR FAMILY) MEMBER 4"/>
    <property type="match status" value="1"/>
</dbReference>
<dbReference type="OrthoDB" id="47007at2759"/>
<comment type="similarity">
    <text evidence="1">Belongs to the short-chain dehydrogenases/reductases (SDR) family.</text>
</comment>
<organism evidence="2 3">
    <name type="scientific">Aspergillus puulaauensis</name>
    <dbReference type="NCBI Taxonomy" id="1220207"/>
    <lineage>
        <taxon>Eukaryota</taxon>
        <taxon>Fungi</taxon>
        <taxon>Dikarya</taxon>
        <taxon>Ascomycota</taxon>
        <taxon>Pezizomycotina</taxon>
        <taxon>Eurotiomycetes</taxon>
        <taxon>Eurotiomycetidae</taxon>
        <taxon>Eurotiales</taxon>
        <taxon>Aspergillaceae</taxon>
        <taxon>Aspergillus</taxon>
    </lineage>
</organism>
<evidence type="ECO:0000313" key="2">
    <source>
        <dbReference type="EMBL" id="BCS26761.1"/>
    </source>
</evidence>
<dbReference type="RefSeq" id="XP_041558955.1">
    <property type="nucleotide sequence ID" value="XM_041706583.1"/>
</dbReference>